<dbReference type="Pfam" id="PF01521">
    <property type="entry name" value="Fe-S_biosyn"/>
    <property type="match status" value="1"/>
</dbReference>
<dbReference type="GeneID" id="93682339"/>
<comment type="similarity">
    <text evidence="1">Belongs to the HesB/IscA family.</text>
</comment>
<accession>A0A0V8JRA0</accession>
<keyword evidence="4" id="KW-1185">Reference proteome</keyword>
<dbReference type="PIRSF" id="PIRSF034852">
    <property type="entry name" value="UCP034852"/>
    <property type="match status" value="1"/>
</dbReference>
<sequence>MKLNVTEQAAQWYKDEMMLEGNEHLRFFVRYGGCSNVQKGFSLGINKDQPSNIGVKAEVNGLTFFVEEEDLWYFDGHDLKVVFNEEASEPEFIYEA</sequence>
<evidence type="ECO:0000256" key="1">
    <source>
        <dbReference type="ARBA" id="ARBA00006718"/>
    </source>
</evidence>
<reference evidence="3 4" key="1">
    <citation type="submission" date="2015-11" db="EMBL/GenBank/DDBJ databases">
        <title>Bacillus caseinolyticus sp nov.</title>
        <authorList>
            <person name="Dastager S.G."/>
            <person name="Mawlankar R."/>
        </authorList>
    </citation>
    <scope>NUCLEOTIDE SEQUENCE [LARGE SCALE GENOMIC DNA]</scope>
    <source>
        <strain evidence="3 4">SGD-V-76</strain>
    </source>
</reference>
<comment type="caution">
    <text evidence="3">The sequence shown here is derived from an EMBL/GenBank/DDBJ whole genome shotgun (WGS) entry which is preliminary data.</text>
</comment>
<dbReference type="EMBL" id="LNQP01000005">
    <property type="protein sequence ID" value="KSU89498.1"/>
    <property type="molecule type" value="Genomic_DNA"/>
</dbReference>
<dbReference type="Gene3D" id="2.60.300.12">
    <property type="entry name" value="HesB-like domain"/>
    <property type="match status" value="1"/>
</dbReference>
<proteinExistence type="inferred from homology"/>
<gene>
    <name evidence="3" type="ORF">AS180_02340</name>
</gene>
<dbReference type="InterPro" id="IPR000361">
    <property type="entry name" value="ATAP_core_dom"/>
</dbReference>
<evidence type="ECO:0000313" key="4">
    <source>
        <dbReference type="Proteomes" id="UP000053681"/>
    </source>
</evidence>
<name>A0A0V8JRA0_9BACI</name>
<dbReference type="InterPro" id="IPR035903">
    <property type="entry name" value="HesB-like_dom_sf"/>
</dbReference>
<evidence type="ECO:0000259" key="2">
    <source>
        <dbReference type="Pfam" id="PF01521"/>
    </source>
</evidence>
<dbReference type="Proteomes" id="UP000053681">
    <property type="component" value="Unassembled WGS sequence"/>
</dbReference>
<dbReference type="AlphaFoldDB" id="A0A0V8JRA0"/>
<dbReference type="RefSeq" id="WP_025911127.1">
    <property type="nucleotide sequence ID" value="NZ_KQ758628.1"/>
</dbReference>
<organism evidence="3 4">
    <name type="scientific">Priestia veravalensis</name>
    <dbReference type="NCBI Taxonomy" id="1414648"/>
    <lineage>
        <taxon>Bacteria</taxon>
        <taxon>Bacillati</taxon>
        <taxon>Bacillota</taxon>
        <taxon>Bacilli</taxon>
        <taxon>Bacillales</taxon>
        <taxon>Bacillaceae</taxon>
        <taxon>Priestia</taxon>
    </lineage>
</organism>
<evidence type="ECO:0000313" key="3">
    <source>
        <dbReference type="EMBL" id="KSU89498.1"/>
    </source>
</evidence>
<protein>
    <recommendedName>
        <fullName evidence="2">Core domain-containing protein</fullName>
    </recommendedName>
</protein>
<feature type="domain" description="Core" evidence="2">
    <location>
        <begin position="1"/>
        <end position="86"/>
    </location>
</feature>
<dbReference type="SUPFAM" id="SSF89360">
    <property type="entry name" value="HesB-like domain"/>
    <property type="match status" value="1"/>
</dbReference>
<dbReference type="InterPro" id="IPR008326">
    <property type="entry name" value="PdhI-like"/>
</dbReference>